<name>A0ABS7GYP1_9HYPH</name>
<gene>
    <name evidence="2" type="ORF">JNB85_20225</name>
</gene>
<evidence type="ECO:0000256" key="1">
    <source>
        <dbReference type="SAM" id="SignalP"/>
    </source>
</evidence>
<evidence type="ECO:0008006" key="4">
    <source>
        <dbReference type="Google" id="ProtNLM"/>
    </source>
</evidence>
<dbReference type="RefSeq" id="WP_220336092.1">
    <property type="nucleotide sequence ID" value="NZ_JAEUAK010000008.1"/>
</dbReference>
<dbReference type="EMBL" id="JAEUAK010000008">
    <property type="protein sequence ID" value="MBW9054732.1"/>
    <property type="molecule type" value="Genomic_DNA"/>
</dbReference>
<keyword evidence="3" id="KW-1185">Reference proteome</keyword>
<feature type="signal peptide" evidence="1">
    <location>
        <begin position="1"/>
        <end position="21"/>
    </location>
</feature>
<accession>A0ABS7GYP1</accession>
<protein>
    <recommendedName>
        <fullName evidence="4">DUF4424 domain-containing protein</fullName>
    </recommendedName>
</protein>
<sequence>MKAAAITGVIAGMVFSGASLAQSATNISPLPPDYVVTMQSLDKNGVSIDPTITFIHHDGMFLSETRWDGLTSFGYGPDRKYPVLRWSRQTDGEITQIELIGSGQKLDATVADFFRPLAERSTVAGQDCLWRETVKKAPPLGSIEPGELNCITDDGIVIETKLLAGGVPIYHTRLASLERRAVTSSELRPPQEILSQDFWLRPIHSHEPDPSRPDFEMTLESPAGINVRLLRHFPWRYEESRGRDGTIHTIVQNEIDDQGIWYRQSGDRHMTAWRSSERDSPSVQAGQATGKVSLGKTDTILGETCEWFDLVPHEMHGENQACLTQDGISVKEEVRIKVSTTSYTATSFRRRPVDLSEMRLPPALFAPAEWGLPALQ</sequence>
<evidence type="ECO:0000313" key="3">
    <source>
        <dbReference type="Proteomes" id="UP000717752"/>
    </source>
</evidence>
<feature type="chain" id="PRO_5046701001" description="DUF4424 domain-containing protein" evidence="1">
    <location>
        <begin position="22"/>
        <end position="376"/>
    </location>
</feature>
<reference evidence="2 3" key="1">
    <citation type="journal article" date="2021" name="MBio">
        <title>Poor Competitiveness of Bradyrhizobium in Pigeon Pea Root Colonization in Indian Soils.</title>
        <authorList>
            <person name="Chalasani D."/>
            <person name="Basu A."/>
            <person name="Pullabhotla S.V.S.R.N."/>
            <person name="Jorrin B."/>
            <person name="Neal A.L."/>
            <person name="Poole P.S."/>
            <person name="Podile A.R."/>
            <person name="Tkacz A."/>
        </authorList>
    </citation>
    <scope>NUCLEOTIDE SEQUENCE [LARGE SCALE GENOMIC DNA]</scope>
    <source>
        <strain evidence="2 3">HU56</strain>
    </source>
</reference>
<organism evidence="2 3">
    <name type="scientific">Rhizobium mesosinicum</name>
    <dbReference type="NCBI Taxonomy" id="335017"/>
    <lineage>
        <taxon>Bacteria</taxon>
        <taxon>Pseudomonadati</taxon>
        <taxon>Pseudomonadota</taxon>
        <taxon>Alphaproteobacteria</taxon>
        <taxon>Hyphomicrobiales</taxon>
        <taxon>Rhizobiaceae</taxon>
        <taxon>Rhizobium/Agrobacterium group</taxon>
        <taxon>Rhizobium</taxon>
    </lineage>
</organism>
<keyword evidence="1" id="KW-0732">Signal</keyword>
<comment type="caution">
    <text evidence="2">The sequence shown here is derived from an EMBL/GenBank/DDBJ whole genome shotgun (WGS) entry which is preliminary data.</text>
</comment>
<dbReference type="Proteomes" id="UP000717752">
    <property type="component" value="Unassembled WGS sequence"/>
</dbReference>
<proteinExistence type="predicted"/>
<evidence type="ECO:0000313" key="2">
    <source>
        <dbReference type="EMBL" id="MBW9054732.1"/>
    </source>
</evidence>